<feature type="domain" description="PAS" evidence="1">
    <location>
        <begin position="21"/>
        <end position="92"/>
    </location>
</feature>
<dbReference type="EMBL" id="JBJKFK010000015">
    <property type="protein sequence ID" value="KAL3321010.1"/>
    <property type="molecule type" value="Genomic_DNA"/>
</dbReference>
<dbReference type="SUPFAM" id="SSF55785">
    <property type="entry name" value="PYP-like sensor domain (PAS domain)"/>
    <property type="match status" value="1"/>
</dbReference>
<evidence type="ECO:0000313" key="3">
    <source>
        <dbReference type="Proteomes" id="UP001626550"/>
    </source>
</evidence>
<dbReference type="PANTHER" id="PTHR10217">
    <property type="entry name" value="VOLTAGE AND LIGAND GATED POTASSIUM CHANNEL"/>
    <property type="match status" value="1"/>
</dbReference>
<dbReference type="Gene3D" id="3.30.450.20">
    <property type="entry name" value="PAS domain"/>
    <property type="match status" value="1"/>
</dbReference>
<evidence type="ECO:0000313" key="2">
    <source>
        <dbReference type="EMBL" id="KAL3321010.1"/>
    </source>
</evidence>
<dbReference type="PANTHER" id="PTHR10217:SF637">
    <property type="entry name" value="EAG-LIKE K[+] CHANNEL, ISOFORM A"/>
    <property type="match status" value="1"/>
</dbReference>
<keyword evidence="2" id="KW-0687">Ribonucleoprotein</keyword>
<dbReference type="Proteomes" id="UP001626550">
    <property type="component" value="Unassembled WGS sequence"/>
</dbReference>
<gene>
    <name evidence="2" type="primary">RPL21_1</name>
    <name evidence="2" type="ORF">Ciccas_000288</name>
</gene>
<dbReference type="AlphaFoldDB" id="A0ABD2QNA0"/>
<name>A0ABD2QNA0_9PLAT</name>
<accession>A0ABD2QNA0</accession>
<dbReference type="InterPro" id="IPR050818">
    <property type="entry name" value="KCNH_animal-type"/>
</dbReference>
<protein>
    <submittedName>
        <fullName evidence="2">60S ribosomal protein L21</fullName>
    </submittedName>
</protein>
<dbReference type="GO" id="GO:0005840">
    <property type="term" value="C:ribosome"/>
    <property type="evidence" value="ECO:0007669"/>
    <property type="project" value="UniProtKB-KW"/>
</dbReference>
<feature type="non-terminal residue" evidence="2">
    <location>
        <position position="1"/>
    </location>
</feature>
<keyword evidence="3" id="KW-1185">Reference proteome</keyword>
<organism evidence="2 3">
    <name type="scientific">Cichlidogyrus casuarinus</name>
    <dbReference type="NCBI Taxonomy" id="1844966"/>
    <lineage>
        <taxon>Eukaryota</taxon>
        <taxon>Metazoa</taxon>
        <taxon>Spiralia</taxon>
        <taxon>Lophotrochozoa</taxon>
        <taxon>Platyhelminthes</taxon>
        <taxon>Monogenea</taxon>
        <taxon>Monopisthocotylea</taxon>
        <taxon>Dactylogyridea</taxon>
        <taxon>Ancyrocephalidae</taxon>
        <taxon>Cichlidogyrus</taxon>
    </lineage>
</organism>
<dbReference type="InterPro" id="IPR000014">
    <property type="entry name" value="PAS"/>
</dbReference>
<dbReference type="InterPro" id="IPR035965">
    <property type="entry name" value="PAS-like_dom_sf"/>
</dbReference>
<dbReference type="CDD" id="cd00130">
    <property type="entry name" value="PAS"/>
    <property type="match status" value="1"/>
</dbReference>
<reference evidence="2 3" key="1">
    <citation type="submission" date="2024-11" db="EMBL/GenBank/DDBJ databases">
        <title>Adaptive evolution of stress response genes in parasites aligns with host niche diversity.</title>
        <authorList>
            <person name="Hahn C."/>
            <person name="Resl P."/>
        </authorList>
    </citation>
    <scope>NUCLEOTIDE SEQUENCE [LARGE SCALE GENOMIC DNA]</scope>
    <source>
        <strain evidence="2">EGGRZ-B1_66</strain>
        <tissue evidence="2">Body</tissue>
    </source>
</reference>
<keyword evidence="2" id="KW-0689">Ribosomal protein</keyword>
<proteinExistence type="predicted"/>
<comment type="caution">
    <text evidence="2">The sequence shown here is derived from an EMBL/GenBank/DDBJ whole genome shotgun (WGS) entry which is preliminary data.</text>
</comment>
<dbReference type="Pfam" id="PF13426">
    <property type="entry name" value="PAS_9"/>
    <property type="match status" value="1"/>
</dbReference>
<sequence>KCCLITSTDSNFVLGNAQVKGHPIVYCSDGFVELTGYSRGQIMSRGCDCSFLWGEKTQSEGKAKITQALEDLSELQTELILHRKNRESHAVRKSLSTLYTLYHT</sequence>
<evidence type="ECO:0000259" key="1">
    <source>
        <dbReference type="Pfam" id="PF13426"/>
    </source>
</evidence>